<evidence type="ECO:0000313" key="2">
    <source>
        <dbReference type="Proteomes" id="UP000198650"/>
    </source>
</evidence>
<evidence type="ECO:0000313" key="1">
    <source>
        <dbReference type="EMBL" id="SFA53671.1"/>
    </source>
</evidence>
<name>A0A1I0TPH9_9BACL</name>
<dbReference type="RefSeq" id="WP_167359653.1">
    <property type="nucleotide sequence ID" value="NZ_FOJS01000044.1"/>
</dbReference>
<organism evidence="1 2">
    <name type="scientific">Parageobacillus thermantarcticus</name>
    <dbReference type="NCBI Taxonomy" id="186116"/>
    <lineage>
        <taxon>Bacteria</taxon>
        <taxon>Bacillati</taxon>
        <taxon>Bacillota</taxon>
        <taxon>Bacilli</taxon>
        <taxon>Bacillales</taxon>
        <taxon>Anoxybacillaceae</taxon>
        <taxon>Parageobacillus</taxon>
    </lineage>
</organism>
<gene>
    <name evidence="1" type="ORF">SAMN05192569_104421</name>
</gene>
<dbReference type="AlphaFoldDB" id="A0A1I0TPH9"/>
<keyword evidence="2" id="KW-1185">Reference proteome</keyword>
<reference evidence="2" key="1">
    <citation type="submission" date="2016-10" db="EMBL/GenBank/DDBJ databases">
        <authorList>
            <person name="Varghese N."/>
            <person name="Submissions S."/>
        </authorList>
    </citation>
    <scope>NUCLEOTIDE SEQUENCE [LARGE SCALE GENOMIC DNA]</scope>
    <source>
        <strain evidence="2">M1</strain>
    </source>
</reference>
<protein>
    <submittedName>
        <fullName evidence="1">Uncharacterized protein</fullName>
    </submittedName>
</protein>
<sequence>MNNTSFPVAHLQEKALKQVRDLEKHLREETGEEIVLVAYKRETTAQEGNK</sequence>
<proteinExistence type="predicted"/>
<accession>A0A1I0TPH9</accession>
<dbReference type="STRING" id="186116.SAMN05192569_104421"/>
<dbReference type="EMBL" id="FOJS01000044">
    <property type="protein sequence ID" value="SFA53671.1"/>
    <property type="molecule type" value="Genomic_DNA"/>
</dbReference>
<dbReference type="Proteomes" id="UP000198650">
    <property type="component" value="Unassembled WGS sequence"/>
</dbReference>